<name>A0A3P3YL21_PLABS</name>
<dbReference type="SUPFAM" id="SSF50969">
    <property type="entry name" value="YVTN repeat-like/Quinoprotein amine dehydrogenase"/>
    <property type="match status" value="1"/>
</dbReference>
<organism evidence="1 2">
    <name type="scientific">Plasmodiophora brassicae</name>
    <name type="common">Clubroot disease agent</name>
    <dbReference type="NCBI Taxonomy" id="37360"/>
    <lineage>
        <taxon>Eukaryota</taxon>
        <taxon>Sar</taxon>
        <taxon>Rhizaria</taxon>
        <taxon>Endomyxa</taxon>
        <taxon>Phytomyxea</taxon>
        <taxon>Plasmodiophorida</taxon>
        <taxon>Plasmodiophoridae</taxon>
        <taxon>Plasmodiophora</taxon>
    </lineage>
</organism>
<dbReference type="EMBL" id="OVEO01000014">
    <property type="protein sequence ID" value="SPR00470.1"/>
    <property type="molecule type" value="Genomic_DNA"/>
</dbReference>
<protein>
    <submittedName>
        <fullName evidence="1">Uncharacterized protein</fullName>
    </submittedName>
</protein>
<keyword evidence="1" id="KW-0496">Mitochondrion</keyword>
<sequence>MVVSQTDSGEHGSVDRWSTTMPRESGVSLFELKAFFSADGVRPSAVAAHRYGDGTIVLVSAGMELWMHFQPARARALIRNFPLPAACNTIQFSPCGSRFALMSTSDRQIRIMSVRNLIRGSTTFRREIHVKDECRFSLATWWRKSHDEDFIVMPTRAHNLCFINIDTASQDSVMINVPISSIQPVKDGTDVNRPERLLIREPSGAYHWVELEHSIQGGILVSPIHRFQSGALIELQHVPKLGGDVFSVYTEARGTLDILPLSLKGQPMSSHIVPKADSFYVYKSFVMCISSDRIQIVSLPLSDVDFEPPPIASLEFNIELSIMQTVKLDTPCKFTVISSPETHPVTWLQREHPRVLTWSSSTVWKVFPAINECGIVDLIANVSTSPTPPPLPQIALLAVAFSIPVEEFFEFVADRILSAIGDFTTAFHFYCLSNAKFPKLVSICRRASRDHDIVAIIDQFLETRSASISDKHRCELSHCQFLCLLYAYAGAGDGADPEPLFEFVRRSPHLNLRHALTTLLTTADLGVVLKFCHLNNLVDDYLDMCEVRSPVSEKEIDFFLQHGYAANIMVRPAILAGIPPERQVDILCAAVAAADLSDTAWTNLAELPFQISSPTLLVRLLQSLPSPETCSSAAMDIRILTCIRLFEFPGALVDPSLGPDRFVEQLRQWQPRYNSRRLISLCLKQQPSARVGAAILQEAEGVPLEAALNRLRNAEGMDDDMFVNVLLSELDKIPSASDKCHFLLLAQQVWLSRSASSFEDYLRPFISKIAPLILNPVCESAPWVTTTLLLEAMRNVPHSDPDELFSSMVATLVRDTSLMSVFDPPVVVDRASIPHANRFHVSSCGHLFASDANGRPGLSRLSFQIDEAIRPSALQSTASVLPPSASLSARSVCRGDVARTSQIRRVLSWLHDTTWVVLTVVSDAARGSYKRTTRSEWPTAIKLLVSLNAMHDAASGMFHVRTWLPCDASHCIIVRSHDVEYNAVGCGQHRDVTVCVC</sequence>
<geneLocation type="mitochondrion" evidence="1"/>
<dbReference type="AlphaFoldDB" id="A0A3P3YL21"/>
<proteinExistence type="predicted"/>
<dbReference type="InterPro" id="IPR011044">
    <property type="entry name" value="Quino_amine_DH_bsu"/>
</dbReference>
<accession>A0A3P3YL21</accession>
<evidence type="ECO:0000313" key="1">
    <source>
        <dbReference type="EMBL" id="SPR00470.1"/>
    </source>
</evidence>
<evidence type="ECO:0000313" key="2">
    <source>
        <dbReference type="Proteomes" id="UP000290189"/>
    </source>
</evidence>
<dbReference type="Proteomes" id="UP000290189">
    <property type="component" value="Unassembled WGS sequence"/>
</dbReference>
<gene>
    <name evidence="1" type="ORF">PLBR_LOCUS7685</name>
</gene>
<reference evidence="1 2" key="1">
    <citation type="submission" date="2018-03" db="EMBL/GenBank/DDBJ databases">
        <authorList>
            <person name="Fogelqvist J."/>
        </authorList>
    </citation>
    <scope>NUCLEOTIDE SEQUENCE [LARGE SCALE GENOMIC DNA]</scope>
</reference>